<name>A0A1F5QAU0_9BACT</name>
<evidence type="ECO:0008006" key="3">
    <source>
        <dbReference type="Google" id="ProtNLM"/>
    </source>
</evidence>
<dbReference type="Proteomes" id="UP000177235">
    <property type="component" value="Unassembled WGS sequence"/>
</dbReference>
<comment type="caution">
    <text evidence="1">The sequence shown here is derived from an EMBL/GenBank/DDBJ whole genome shotgun (WGS) entry which is preliminary data.</text>
</comment>
<reference evidence="1 2" key="1">
    <citation type="journal article" date="2016" name="Nat. Commun.">
        <title>Thousands of microbial genomes shed light on interconnected biogeochemical processes in an aquifer system.</title>
        <authorList>
            <person name="Anantharaman K."/>
            <person name="Brown C.T."/>
            <person name="Hug L.A."/>
            <person name="Sharon I."/>
            <person name="Castelle C.J."/>
            <person name="Probst A.J."/>
            <person name="Thomas B.C."/>
            <person name="Singh A."/>
            <person name="Wilkins M.J."/>
            <person name="Karaoz U."/>
            <person name="Brodie E.L."/>
            <person name="Williams K.H."/>
            <person name="Hubbard S.S."/>
            <person name="Banfield J.F."/>
        </authorList>
    </citation>
    <scope>NUCLEOTIDE SEQUENCE [LARGE SCALE GENOMIC DNA]</scope>
</reference>
<proteinExistence type="predicted"/>
<dbReference type="EMBL" id="MFFF01000021">
    <property type="protein sequence ID" value="OGE99314.1"/>
    <property type="molecule type" value="Genomic_DNA"/>
</dbReference>
<evidence type="ECO:0000313" key="1">
    <source>
        <dbReference type="EMBL" id="OGE99314.1"/>
    </source>
</evidence>
<accession>A0A1F5QAU0</accession>
<gene>
    <name evidence="1" type="ORF">A3J05_00135</name>
</gene>
<protein>
    <recommendedName>
        <fullName evidence="3">Capsule polysaccharide biosynthesis protein</fullName>
    </recommendedName>
</protein>
<dbReference type="AlphaFoldDB" id="A0A1F5QAU0"/>
<sequence length="504" mass="59282">MSKFSGKKILIFQQRGWSKRIGNFLARKLQDENAVLAALTQKRSAHDFLLKQKDIRYEKIYSIDEVRGNPRGYLDGTEFTLEEICEALGVDSIWPMVMSLRHHIRTYGEKYYYSFKQNVSDEEIIAYVKALYKLIATIHNEFKPDIVVLPNFVSLPHLMFDRYAVKHGIKMLAVSDSKVHGIGIFVHNQQEDTGTFFERLAELNTGKVVSKNQERARQYIAEFREKFKRPVYSDHLYKKHSWLARIKQELSPYYYSLRWLLDPKRKIDYLPNLGPTIDYRPPWIKLRDHYARKRYTKFMKNFVFYPLEKLDKYIYFPLQSQPETTIDVRAPFFANQIETARLVAMSLPDDYTLVVKEHPWMIGKRPPSYIEKIARTPNVKLIDWRIPSEKVLRGAAAVVGPSCTTLAEAAFYHKPAVQLGNLGTTLMLPNTFKHSDMTVLAPRIKELLRLNLKTQEYEQRLENYVAAAFDEGFDFNYWGVWERSEKDNMEKLWAAYQKQLERLV</sequence>
<dbReference type="SUPFAM" id="SSF53756">
    <property type="entry name" value="UDP-Glycosyltransferase/glycogen phosphorylase"/>
    <property type="match status" value="1"/>
</dbReference>
<evidence type="ECO:0000313" key="2">
    <source>
        <dbReference type="Proteomes" id="UP000177235"/>
    </source>
</evidence>
<organism evidence="1 2">
    <name type="scientific">Candidatus Doudnabacteria bacterium RIFCSPLOWO2_02_FULL_48_13</name>
    <dbReference type="NCBI Taxonomy" id="1817845"/>
    <lineage>
        <taxon>Bacteria</taxon>
        <taxon>Candidatus Doudnaibacteriota</taxon>
    </lineage>
</organism>